<proteinExistence type="predicted"/>
<dbReference type="PANTHER" id="PTHR42781">
    <property type="entry name" value="SPERMIDINE/PUTRESCINE IMPORT ATP-BINDING PROTEIN POTA"/>
    <property type="match status" value="1"/>
</dbReference>
<dbReference type="PROSITE" id="PS50893">
    <property type="entry name" value="ABC_TRANSPORTER_2"/>
    <property type="match status" value="1"/>
</dbReference>
<dbReference type="Gene3D" id="3.40.50.300">
    <property type="entry name" value="P-loop containing nucleotide triphosphate hydrolases"/>
    <property type="match status" value="1"/>
</dbReference>
<dbReference type="OrthoDB" id="9804819at2"/>
<evidence type="ECO:0000313" key="6">
    <source>
        <dbReference type="EMBL" id="MBT9282400.1"/>
    </source>
</evidence>
<protein>
    <submittedName>
        <fullName evidence="6">ATP-binding cassette domain-containing protein</fullName>
    </submittedName>
</protein>
<dbReference type="InterPro" id="IPR017871">
    <property type="entry name" value="ABC_transporter-like_CS"/>
</dbReference>
<gene>
    <name evidence="6" type="ORF">KM312_07065</name>
</gene>
<dbReference type="SUPFAM" id="SSF52540">
    <property type="entry name" value="P-loop containing nucleoside triphosphate hydrolases"/>
    <property type="match status" value="1"/>
</dbReference>
<dbReference type="SMART" id="SM00382">
    <property type="entry name" value="AAA"/>
    <property type="match status" value="1"/>
</dbReference>
<dbReference type="InterPro" id="IPR003593">
    <property type="entry name" value="AAA+_ATPase"/>
</dbReference>
<evidence type="ECO:0000256" key="4">
    <source>
        <dbReference type="SAM" id="MobiDB-lite"/>
    </source>
</evidence>
<evidence type="ECO:0000256" key="1">
    <source>
        <dbReference type="ARBA" id="ARBA00022448"/>
    </source>
</evidence>
<evidence type="ECO:0000256" key="2">
    <source>
        <dbReference type="ARBA" id="ARBA00022741"/>
    </source>
</evidence>
<reference evidence="6" key="1">
    <citation type="journal article" date="2021" name="Microbiology">
        <title>Metagenomic Analysis of the Microbial Community in the Underground Coal Fire Area (Kemerovo Region, Russia) Revealed Predominance of Thermophilic Members of the Phyla Deinococcus-thermus, Aquificae, and Firmicutes.</title>
        <authorList>
            <person name="Kadnikov V."/>
            <person name="Mardanov A.V."/>
            <person name="Beletsky A.V."/>
            <person name="Karnachuk O.V."/>
            <person name="Ravin N.V."/>
        </authorList>
    </citation>
    <scope>NUCLEOTIDE SEQUENCE</scope>
    <source>
        <strain evidence="6">RBS10-49</strain>
    </source>
</reference>
<organism evidence="6 7">
    <name type="scientific">Hydrogenibacillus schlegelii</name>
    <name type="common">Bacillus schlegelii</name>
    <dbReference type="NCBI Taxonomy" id="1484"/>
    <lineage>
        <taxon>Bacteria</taxon>
        <taxon>Bacillati</taxon>
        <taxon>Bacillota</taxon>
        <taxon>Bacilli</taxon>
        <taxon>Bacillales</taxon>
        <taxon>Bacillales Family X. Incertae Sedis</taxon>
        <taxon>Hydrogenibacillus</taxon>
    </lineage>
</organism>
<dbReference type="RefSeq" id="WP_066197687.1">
    <property type="nucleotide sequence ID" value="NZ_JBDOQL010000197.1"/>
</dbReference>
<keyword evidence="1" id="KW-0813">Transport</keyword>
<dbReference type="InterPro" id="IPR050093">
    <property type="entry name" value="ABC_SmlMolc_Importer"/>
</dbReference>
<dbReference type="InterPro" id="IPR003439">
    <property type="entry name" value="ABC_transporter-like_ATP-bd"/>
</dbReference>
<comment type="caution">
    <text evidence="6">The sequence shown here is derived from an EMBL/GenBank/DDBJ whole genome shotgun (WGS) entry which is preliminary data.</text>
</comment>
<dbReference type="PROSITE" id="PS00211">
    <property type="entry name" value="ABC_TRANSPORTER_1"/>
    <property type="match status" value="1"/>
</dbReference>
<dbReference type="Pfam" id="PF00005">
    <property type="entry name" value="ABC_tran"/>
    <property type="match status" value="1"/>
</dbReference>
<sequence>MKADSPVVVAEGVGRAVRGRSILDGIDLVVRAGERWGIVGPNGAGKTTLLHLLALLVPPTAGRLAVFGLPAGGRIPVAVRRRLSVVFQDGRLLSGSVLRNVALPLRLRGVPRREARRRAERWLEAFGLLALAGRRAGSLSGGERARLNLARALAVEPELLLLDEPFAAVDASSRKPLQTLLRSIVEREGTTLVLISHDYRDLLALTDQVLVLAGGRAVDRGPTAALWARSSRVQALFPDGFGSIAKAGGPGPATDAAAGVIDEGDEGGR</sequence>
<dbReference type="PANTHER" id="PTHR42781:SF4">
    <property type="entry name" value="SPERMIDINE_PUTRESCINE IMPORT ATP-BINDING PROTEIN POTA"/>
    <property type="match status" value="1"/>
</dbReference>
<name>A0A947GA40_HYDSH</name>
<accession>A0A947GA40</accession>
<dbReference type="InterPro" id="IPR027417">
    <property type="entry name" value="P-loop_NTPase"/>
</dbReference>
<feature type="domain" description="ABC transporter" evidence="5">
    <location>
        <begin position="8"/>
        <end position="239"/>
    </location>
</feature>
<keyword evidence="3 6" id="KW-0067">ATP-binding</keyword>
<keyword evidence="2" id="KW-0547">Nucleotide-binding</keyword>
<dbReference type="GO" id="GO:0005524">
    <property type="term" value="F:ATP binding"/>
    <property type="evidence" value="ECO:0007669"/>
    <property type="project" value="UniProtKB-KW"/>
</dbReference>
<dbReference type="AlphaFoldDB" id="A0A947GA40"/>
<evidence type="ECO:0000256" key="3">
    <source>
        <dbReference type="ARBA" id="ARBA00022840"/>
    </source>
</evidence>
<dbReference type="EMBL" id="JAHHQF010000055">
    <property type="protein sequence ID" value="MBT9282400.1"/>
    <property type="molecule type" value="Genomic_DNA"/>
</dbReference>
<evidence type="ECO:0000313" key="7">
    <source>
        <dbReference type="Proteomes" id="UP000748108"/>
    </source>
</evidence>
<feature type="region of interest" description="Disordered" evidence="4">
    <location>
        <begin position="248"/>
        <end position="269"/>
    </location>
</feature>
<evidence type="ECO:0000259" key="5">
    <source>
        <dbReference type="PROSITE" id="PS50893"/>
    </source>
</evidence>
<dbReference type="Proteomes" id="UP000748108">
    <property type="component" value="Unassembled WGS sequence"/>
</dbReference>
<dbReference type="GO" id="GO:0016887">
    <property type="term" value="F:ATP hydrolysis activity"/>
    <property type="evidence" value="ECO:0007669"/>
    <property type="project" value="InterPro"/>
</dbReference>